<keyword evidence="1" id="KW-0805">Transcription regulation</keyword>
<dbReference type="SUPFAM" id="SSF53822">
    <property type="entry name" value="Periplasmic binding protein-like I"/>
    <property type="match status" value="1"/>
</dbReference>
<accession>A0A3P1VAK5</accession>
<dbReference type="RefSeq" id="WP_124777548.1">
    <property type="nucleotide sequence ID" value="NZ_RQZA01000007.1"/>
</dbReference>
<dbReference type="Pfam" id="PF00356">
    <property type="entry name" value="LacI"/>
    <property type="match status" value="1"/>
</dbReference>
<organism evidence="5 6">
    <name type="scientific">Streptococcus minor</name>
    <dbReference type="NCBI Taxonomy" id="229549"/>
    <lineage>
        <taxon>Bacteria</taxon>
        <taxon>Bacillati</taxon>
        <taxon>Bacillota</taxon>
        <taxon>Bacilli</taxon>
        <taxon>Lactobacillales</taxon>
        <taxon>Streptococcaceae</taxon>
        <taxon>Streptococcus</taxon>
    </lineage>
</organism>
<dbReference type="AlphaFoldDB" id="A0A3P1VAK5"/>
<dbReference type="PRINTS" id="PR00036">
    <property type="entry name" value="HTHLACI"/>
</dbReference>
<comment type="caution">
    <text evidence="5">The sequence shown here is derived from an EMBL/GenBank/DDBJ whole genome shotgun (WGS) entry which is preliminary data.</text>
</comment>
<gene>
    <name evidence="5" type="ORF">EII38_07950</name>
</gene>
<name>A0A3P1VAK5_9STRE</name>
<dbReference type="GO" id="GO:0000976">
    <property type="term" value="F:transcription cis-regulatory region binding"/>
    <property type="evidence" value="ECO:0007669"/>
    <property type="project" value="TreeGrafter"/>
</dbReference>
<feature type="domain" description="HTH lacI-type" evidence="4">
    <location>
        <begin position="3"/>
        <end position="57"/>
    </location>
</feature>
<dbReference type="CDD" id="cd01392">
    <property type="entry name" value="HTH_LacI"/>
    <property type="match status" value="1"/>
</dbReference>
<evidence type="ECO:0000313" key="5">
    <source>
        <dbReference type="EMBL" id="RRD30530.1"/>
    </source>
</evidence>
<dbReference type="InterPro" id="IPR000843">
    <property type="entry name" value="HTH_LacI"/>
</dbReference>
<evidence type="ECO:0000259" key="4">
    <source>
        <dbReference type="PROSITE" id="PS50932"/>
    </source>
</evidence>
<dbReference type="GO" id="GO:0003700">
    <property type="term" value="F:DNA-binding transcription factor activity"/>
    <property type="evidence" value="ECO:0007669"/>
    <property type="project" value="TreeGrafter"/>
</dbReference>
<evidence type="ECO:0000256" key="3">
    <source>
        <dbReference type="ARBA" id="ARBA00023163"/>
    </source>
</evidence>
<dbReference type="STRING" id="1123309.GCA_000377005_00651"/>
<dbReference type="Gene3D" id="1.10.260.40">
    <property type="entry name" value="lambda repressor-like DNA-binding domains"/>
    <property type="match status" value="1"/>
</dbReference>
<evidence type="ECO:0000256" key="2">
    <source>
        <dbReference type="ARBA" id="ARBA00023125"/>
    </source>
</evidence>
<dbReference type="Gene3D" id="3.40.50.2300">
    <property type="match status" value="2"/>
</dbReference>
<dbReference type="PANTHER" id="PTHR30146">
    <property type="entry name" value="LACI-RELATED TRANSCRIPTIONAL REPRESSOR"/>
    <property type="match status" value="1"/>
</dbReference>
<protein>
    <submittedName>
        <fullName evidence="5">LacI family transcriptional regulator</fullName>
    </submittedName>
</protein>
<evidence type="ECO:0000256" key="1">
    <source>
        <dbReference type="ARBA" id="ARBA00023015"/>
    </source>
</evidence>
<proteinExistence type="predicted"/>
<dbReference type="CDD" id="cd06294">
    <property type="entry name" value="PBP1_MalR-like"/>
    <property type="match status" value="1"/>
</dbReference>
<sequence length="336" mass="37705">MRTTIKDVAKLAGVSPSTVTRVVQNSPSISRKTKDLVRQAMKDLNYHPNLNARSLVSSYTQVIGLVLPSDSDIFYQNPFFPQVLRGISQAAADRHYAIQISTGKDEQQRMEAISQMVDGRRVDGLIFLYSMPNDPLVQLAIERKFPFLILGKAASPFISLVDNDNIQAAYEATSYFINKGYKHIAFMAGNKELVVSQDRYAGYKQALLSHQLHLDESMVKFSSGFLLEDNSYKVMKKLTKQPIDAIVTTDAMVAEGALAYLKEQNLDIPIITFDSVKPKIDIMAYVDINALELGRESFSTLLQIISDSKDGKQVCYRHVIPHKIIKLKLRKDPSEP</sequence>
<dbReference type="InterPro" id="IPR028082">
    <property type="entry name" value="Peripla_BP_I"/>
</dbReference>
<dbReference type="PANTHER" id="PTHR30146:SF109">
    <property type="entry name" value="HTH-TYPE TRANSCRIPTIONAL REGULATOR GALS"/>
    <property type="match status" value="1"/>
</dbReference>
<reference evidence="5 6" key="1">
    <citation type="submission" date="2018-11" db="EMBL/GenBank/DDBJ databases">
        <title>Genomes From Bacteria Associated with the Canine Oral Cavity: a Test Case for Automated Genome-Based Taxonomic Assignment.</title>
        <authorList>
            <person name="Coil D.A."/>
            <person name="Jospin G."/>
            <person name="Darling A.E."/>
            <person name="Wallis C."/>
            <person name="Davis I.J."/>
            <person name="Harris S."/>
            <person name="Eisen J.A."/>
            <person name="Holcombe L.J."/>
            <person name="O'Flynn C."/>
        </authorList>
    </citation>
    <scope>NUCLEOTIDE SEQUENCE [LARGE SCALE GENOMIC DNA]</scope>
    <source>
        <strain evidence="5 6">OH4621_COT-116</strain>
    </source>
</reference>
<dbReference type="Proteomes" id="UP000281771">
    <property type="component" value="Unassembled WGS sequence"/>
</dbReference>
<dbReference type="SUPFAM" id="SSF47413">
    <property type="entry name" value="lambda repressor-like DNA-binding domains"/>
    <property type="match status" value="1"/>
</dbReference>
<keyword evidence="2" id="KW-0238">DNA-binding</keyword>
<keyword evidence="6" id="KW-1185">Reference proteome</keyword>
<dbReference type="SMART" id="SM00354">
    <property type="entry name" value="HTH_LACI"/>
    <property type="match status" value="1"/>
</dbReference>
<dbReference type="PROSITE" id="PS50932">
    <property type="entry name" value="HTH_LACI_2"/>
    <property type="match status" value="1"/>
</dbReference>
<dbReference type="PROSITE" id="PS00356">
    <property type="entry name" value="HTH_LACI_1"/>
    <property type="match status" value="1"/>
</dbReference>
<dbReference type="InterPro" id="IPR010982">
    <property type="entry name" value="Lambda_DNA-bd_dom_sf"/>
</dbReference>
<dbReference type="EMBL" id="RQZA01000007">
    <property type="protein sequence ID" value="RRD30530.1"/>
    <property type="molecule type" value="Genomic_DNA"/>
</dbReference>
<keyword evidence="3" id="KW-0804">Transcription</keyword>
<evidence type="ECO:0000313" key="6">
    <source>
        <dbReference type="Proteomes" id="UP000281771"/>
    </source>
</evidence>
<dbReference type="InterPro" id="IPR001761">
    <property type="entry name" value="Peripla_BP/Lac1_sug-bd_dom"/>
</dbReference>
<dbReference type="Pfam" id="PF00532">
    <property type="entry name" value="Peripla_BP_1"/>
    <property type="match status" value="1"/>
</dbReference>